<proteinExistence type="predicted"/>
<accession>A0A7D4TRQ5</accession>
<dbReference type="AlphaFoldDB" id="A0A7D4TRQ5"/>
<feature type="transmembrane region" description="Helical" evidence="1">
    <location>
        <begin position="48"/>
        <end position="68"/>
    </location>
</feature>
<keyword evidence="1" id="KW-0472">Membrane</keyword>
<keyword evidence="1" id="KW-0812">Transmembrane</keyword>
<keyword evidence="1" id="KW-1133">Transmembrane helix</keyword>
<feature type="transmembrane region" description="Helical" evidence="1">
    <location>
        <begin position="158"/>
        <end position="182"/>
    </location>
</feature>
<feature type="transmembrane region" description="Helical" evidence="1">
    <location>
        <begin position="231"/>
        <end position="254"/>
    </location>
</feature>
<evidence type="ECO:0000313" key="3">
    <source>
        <dbReference type="Proteomes" id="UP000502498"/>
    </source>
</evidence>
<dbReference type="Proteomes" id="UP000502498">
    <property type="component" value="Chromosome"/>
</dbReference>
<evidence type="ECO:0000313" key="2">
    <source>
        <dbReference type="EMBL" id="QKJ20184.1"/>
    </source>
</evidence>
<feature type="transmembrane region" description="Helical" evidence="1">
    <location>
        <begin position="266"/>
        <end position="286"/>
    </location>
</feature>
<dbReference type="EMBL" id="CP054038">
    <property type="protein sequence ID" value="QKJ20184.1"/>
    <property type="molecule type" value="Genomic_DNA"/>
</dbReference>
<feature type="transmembrane region" description="Helical" evidence="1">
    <location>
        <begin position="194"/>
        <end position="219"/>
    </location>
</feature>
<organism evidence="2 3">
    <name type="scientific">Microbacterium hominis</name>
    <dbReference type="NCBI Taxonomy" id="162426"/>
    <lineage>
        <taxon>Bacteria</taxon>
        <taxon>Bacillati</taxon>
        <taxon>Actinomycetota</taxon>
        <taxon>Actinomycetes</taxon>
        <taxon>Micrococcales</taxon>
        <taxon>Microbacteriaceae</taxon>
        <taxon>Microbacterium</taxon>
    </lineage>
</organism>
<name>A0A7D4TRQ5_9MICO</name>
<dbReference type="RefSeq" id="WP_172990620.1">
    <property type="nucleotide sequence ID" value="NZ_CP054038.1"/>
</dbReference>
<feature type="transmembrane region" description="Helical" evidence="1">
    <location>
        <begin position="98"/>
        <end position="118"/>
    </location>
</feature>
<reference evidence="2 3" key="1">
    <citation type="submission" date="2020-05" db="EMBL/GenBank/DDBJ databases">
        <title>Strain PA2F3 complete genome.</title>
        <authorList>
            <person name="Kim Y.-S."/>
            <person name="Kim S.-J."/>
            <person name="Jung H.-k."/>
            <person name="Kim S.-E."/>
            <person name="Kim K.-H."/>
        </authorList>
    </citation>
    <scope>NUCLEOTIDE SEQUENCE [LARGE SCALE GENOMIC DNA]</scope>
    <source>
        <strain evidence="2 3">PA2F3</strain>
    </source>
</reference>
<sequence length="289" mass="29780">MTIERRRGIAAASIALGLLVVGALFALVVRPWLQLGGPVGGPQQELAWLARGVLALALAWLVIGILAARTSLVRRPGAAGARASWLGSTRPWRARESALGVLAFDRWLMITVPVALIIGTRTLQSSFTAWAELAAVLAGWLVFALVVRLLVGRHSPWPVIAAMGGAIAIHSVLSLSVIAIAGPEAWWNAVGVRPALLVAATAISFAATAWVLVAGGWALITQFGLRRAIGIVLAGLGAGVAVGAAIIAGVGFGPSTPMTVPPLTPWIAGGVAVLIAALGVALWGSWRRD</sequence>
<evidence type="ECO:0000256" key="1">
    <source>
        <dbReference type="SAM" id="Phobius"/>
    </source>
</evidence>
<gene>
    <name evidence="2" type="ORF">HQM25_12980</name>
</gene>
<protein>
    <submittedName>
        <fullName evidence="2">Uncharacterized protein</fullName>
    </submittedName>
</protein>
<feature type="transmembrane region" description="Helical" evidence="1">
    <location>
        <begin position="9"/>
        <end position="28"/>
    </location>
</feature>
<feature type="transmembrane region" description="Helical" evidence="1">
    <location>
        <begin position="130"/>
        <end position="151"/>
    </location>
</feature>